<dbReference type="RefSeq" id="WP_106770699.1">
    <property type="nucleotide sequence ID" value="NZ_PXYK01000002.1"/>
</dbReference>
<organism evidence="2 3">
    <name type="scientific">Kumtagia ephedrae</name>
    <dbReference type="NCBI Taxonomy" id="2116701"/>
    <lineage>
        <taxon>Bacteria</taxon>
        <taxon>Pseudomonadati</taxon>
        <taxon>Pseudomonadota</taxon>
        <taxon>Alphaproteobacteria</taxon>
        <taxon>Hyphomicrobiales</taxon>
        <taxon>Phyllobacteriaceae</taxon>
        <taxon>Kumtagia</taxon>
    </lineage>
</organism>
<evidence type="ECO:0000313" key="3">
    <source>
        <dbReference type="Proteomes" id="UP000241229"/>
    </source>
</evidence>
<keyword evidence="3" id="KW-1185">Reference proteome</keyword>
<sequence length="350" mass="39652">MQVINYTIYGDNPYHEALYSGLTGRYEPAKGDIDLAVTQIENEGKKIFHIHWEEHCLRLCATKSEARSVSEYFVERCRHFKKAGGKIVWTMHNLMPHELEHPDIFLGLRRSIVEMADRVLIHNLEALKILHEQAAPNPTKVYYLPHPSYLGVYEASERTRSRSDAPTRPRTVQAFGMVRRYKGLDGLLDNLPPSFTENHGIDLRISGQPLPTDNYAHELAAKCETRSDVDLDFRKVPSEEVPDLLRQAGCVVLPYERFLTSGVALLCLSVGAPAVAPDTPPMRELFPAVAHRLLYKAGDMDDFRRAIVEAIDLSSEERANIVSAYLKRAEYLRPERISGQLGKIYDALVN</sequence>
<proteinExistence type="predicted"/>
<protein>
    <recommendedName>
        <fullName evidence="1">Glycosyl transferase family 1 domain-containing protein</fullName>
    </recommendedName>
</protein>
<name>A0A2P7SSA9_9HYPH</name>
<feature type="domain" description="Glycosyl transferase family 1" evidence="1">
    <location>
        <begin position="158"/>
        <end position="322"/>
    </location>
</feature>
<dbReference type="Pfam" id="PF00534">
    <property type="entry name" value="Glycos_transf_1"/>
    <property type="match status" value="1"/>
</dbReference>
<dbReference type="GO" id="GO:0016757">
    <property type="term" value="F:glycosyltransferase activity"/>
    <property type="evidence" value="ECO:0007669"/>
    <property type="project" value="InterPro"/>
</dbReference>
<accession>A0A2P7SSA9</accession>
<comment type="caution">
    <text evidence="2">The sequence shown here is derived from an EMBL/GenBank/DDBJ whole genome shotgun (WGS) entry which is preliminary data.</text>
</comment>
<evidence type="ECO:0000313" key="2">
    <source>
        <dbReference type="EMBL" id="PSJ65359.1"/>
    </source>
</evidence>
<dbReference type="Gene3D" id="3.40.50.2000">
    <property type="entry name" value="Glycogen Phosphorylase B"/>
    <property type="match status" value="1"/>
</dbReference>
<dbReference type="InterPro" id="IPR001296">
    <property type="entry name" value="Glyco_trans_1"/>
</dbReference>
<dbReference type="AlphaFoldDB" id="A0A2P7SSA9"/>
<gene>
    <name evidence="2" type="ORF">C7I84_03175</name>
</gene>
<dbReference type="Proteomes" id="UP000241229">
    <property type="component" value="Unassembled WGS sequence"/>
</dbReference>
<reference evidence="2 3" key="1">
    <citation type="submission" date="2018-03" db="EMBL/GenBank/DDBJ databases">
        <title>The draft genome of Mesorhizobium sp. 6GN-30.</title>
        <authorList>
            <person name="Liu L."/>
            <person name="Li L."/>
            <person name="Wang T."/>
            <person name="Zhang X."/>
            <person name="Liang L."/>
        </authorList>
    </citation>
    <scope>NUCLEOTIDE SEQUENCE [LARGE SCALE GENOMIC DNA]</scope>
    <source>
        <strain evidence="2 3">6GN30</strain>
    </source>
</reference>
<evidence type="ECO:0000259" key="1">
    <source>
        <dbReference type="Pfam" id="PF00534"/>
    </source>
</evidence>
<dbReference type="SUPFAM" id="SSF53756">
    <property type="entry name" value="UDP-Glycosyltransferase/glycogen phosphorylase"/>
    <property type="match status" value="1"/>
</dbReference>
<dbReference type="EMBL" id="PXYK01000002">
    <property type="protein sequence ID" value="PSJ65359.1"/>
    <property type="molecule type" value="Genomic_DNA"/>
</dbReference>
<dbReference type="OrthoDB" id="9790710at2"/>